<dbReference type="Pfam" id="PF00009">
    <property type="entry name" value="GTP_EFTU"/>
    <property type="match status" value="1"/>
</dbReference>
<dbReference type="CDD" id="cd03691">
    <property type="entry name" value="BipA_TypA_II"/>
    <property type="match status" value="1"/>
</dbReference>
<dbReference type="Pfam" id="PF00679">
    <property type="entry name" value="EFG_C"/>
    <property type="match status" value="1"/>
</dbReference>
<keyword evidence="3" id="KW-0690">Ribosome biogenesis</keyword>
<evidence type="ECO:0000256" key="3">
    <source>
        <dbReference type="HAMAP-Rule" id="MF_00849"/>
    </source>
</evidence>
<dbReference type="Gene3D" id="3.40.50.300">
    <property type="entry name" value="P-loop containing nucleotide triphosphate hydrolases"/>
    <property type="match status" value="1"/>
</dbReference>
<dbReference type="CDD" id="cd03710">
    <property type="entry name" value="BipA_TypA_C"/>
    <property type="match status" value="1"/>
</dbReference>
<dbReference type="SUPFAM" id="SSF52540">
    <property type="entry name" value="P-loop containing nucleoside triphosphate hydrolases"/>
    <property type="match status" value="1"/>
</dbReference>
<evidence type="ECO:0000256" key="2">
    <source>
        <dbReference type="ARBA" id="ARBA00023134"/>
    </source>
</evidence>
<dbReference type="FunFam" id="2.40.50.250:FF:000001">
    <property type="entry name" value="GTP-binding protein TypA"/>
    <property type="match status" value="1"/>
</dbReference>
<dbReference type="Pfam" id="PF21018">
    <property type="entry name" value="BipA_C"/>
    <property type="match status" value="1"/>
</dbReference>
<keyword evidence="1 3" id="KW-0547">Nucleotide-binding</keyword>
<dbReference type="RefSeq" id="WP_181867756.1">
    <property type="nucleotide sequence ID" value="NZ_JACEQY010000059.1"/>
</dbReference>
<dbReference type="GO" id="GO:0005829">
    <property type="term" value="C:cytosol"/>
    <property type="evidence" value="ECO:0007669"/>
    <property type="project" value="TreeGrafter"/>
</dbReference>
<dbReference type="PANTHER" id="PTHR42908:SF8">
    <property type="entry name" value="TR-TYPE G DOMAIN-CONTAINING PROTEIN"/>
    <property type="match status" value="1"/>
</dbReference>
<dbReference type="InterPro" id="IPR035651">
    <property type="entry name" value="BipA_V"/>
</dbReference>
<dbReference type="PROSITE" id="PS51722">
    <property type="entry name" value="G_TR_2"/>
    <property type="match status" value="1"/>
</dbReference>
<proteinExistence type="inferred from homology"/>
<dbReference type="InterPro" id="IPR000795">
    <property type="entry name" value="T_Tr_GTP-bd_dom"/>
</dbReference>
<feature type="binding site" evidence="3">
    <location>
        <begin position="17"/>
        <end position="22"/>
    </location>
    <ligand>
        <name>GTP</name>
        <dbReference type="ChEBI" id="CHEBI:37565"/>
    </ligand>
</feature>
<gene>
    <name evidence="5" type="primary">typA</name>
    <name evidence="3" type="synonym">bipA</name>
    <name evidence="5" type="ORF">H1V43_34545</name>
</gene>
<dbReference type="EMBL" id="JACEQY010000059">
    <property type="protein sequence ID" value="MBA4866345.1"/>
    <property type="molecule type" value="Genomic_DNA"/>
</dbReference>
<dbReference type="PRINTS" id="PR00315">
    <property type="entry name" value="ELONGATNFCT"/>
</dbReference>
<dbReference type="InterPro" id="IPR047041">
    <property type="entry name" value="BipA_GTP-bd_dom"/>
</dbReference>
<evidence type="ECO:0000313" key="6">
    <source>
        <dbReference type="Proteomes" id="UP000586976"/>
    </source>
</evidence>
<dbReference type="InterPro" id="IPR048876">
    <property type="entry name" value="BipA_C"/>
</dbReference>
<dbReference type="PANTHER" id="PTHR42908">
    <property type="entry name" value="TRANSLATION ELONGATION FACTOR-RELATED"/>
    <property type="match status" value="1"/>
</dbReference>
<dbReference type="SUPFAM" id="SSF54980">
    <property type="entry name" value="EF-G C-terminal domain-like"/>
    <property type="match status" value="2"/>
</dbReference>
<dbReference type="GO" id="GO:1990904">
    <property type="term" value="C:ribonucleoprotein complex"/>
    <property type="evidence" value="ECO:0007669"/>
    <property type="project" value="TreeGrafter"/>
</dbReference>
<organism evidence="5 6">
    <name type="scientific">Streptomyces himalayensis subsp. aureolus</name>
    <dbReference type="NCBI Taxonomy" id="2758039"/>
    <lineage>
        <taxon>Bacteria</taxon>
        <taxon>Bacillati</taxon>
        <taxon>Actinomycetota</taxon>
        <taxon>Actinomycetes</taxon>
        <taxon>Kitasatosporales</taxon>
        <taxon>Streptomycetaceae</taxon>
        <taxon>Streptomyces</taxon>
        <taxon>Streptomyces himalayensis</taxon>
    </lineage>
</organism>
<dbReference type="Gene3D" id="2.40.30.10">
    <property type="entry name" value="Translation factors"/>
    <property type="match status" value="1"/>
</dbReference>
<dbReference type="Gene3D" id="3.30.70.240">
    <property type="match status" value="1"/>
</dbReference>
<dbReference type="GO" id="GO:0003924">
    <property type="term" value="F:GTPase activity"/>
    <property type="evidence" value="ECO:0007669"/>
    <property type="project" value="UniProtKB-UniRule"/>
</dbReference>
<accession>A0A7W2D7S0</accession>
<dbReference type="EC" id="3.6.5.-" evidence="3"/>
<dbReference type="FunFam" id="2.40.30.10:FF:000033">
    <property type="entry name" value="GTP-binding protein TypA"/>
    <property type="match status" value="1"/>
</dbReference>
<feature type="domain" description="Tr-type G" evidence="4">
    <location>
        <begin position="5"/>
        <end position="214"/>
    </location>
</feature>
<feature type="binding site" evidence="3">
    <location>
        <begin position="138"/>
        <end position="141"/>
    </location>
    <ligand>
        <name>GTP</name>
        <dbReference type="ChEBI" id="CHEBI:37565"/>
    </ligand>
</feature>
<evidence type="ECO:0000256" key="1">
    <source>
        <dbReference type="ARBA" id="ARBA00022741"/>
    </source>
</evidence>
<dbReference type="FunFam" id="3.30.70.870:FF:000003">
    <property type="entry name" value="GTP-binding protein TypA"/>
    <property type="match status" value="1"/>
</dbReference>
<evidence type="ECO:0000259" key="4">
    <source>
        <dbReference type="PROSITE" id="PS51722"/>
    </source>
</evidence>
<dbReference type="GO" id="GO:0019843">
    <property type="term" value="F:rRNA binding"/>
    <property type="evidence" value="ECO:0007669"/>
    <property type="project" value="UniProtKB-KW"/>
</dbReference>
<comment type="catalytic activity">
    <reaction evidence="3">
        <text>GTP + H2O = GDP + phosphate + H(+)</text>
        <dbReference type="Rhea" id="RHEA:19669"/>
        <dbReference type="ChEBI" id="CHEBI:15377"/>
        <dbReference type="ChEBI" id="CHEBI:15378"/>
        <dbReference type="ChEBI" id="CHEBI:37565"/>
        <dbReference type="ChEBI" id="CHEBI:43474"/>
        <dbReference type="ChEBI" id="CHEBI:58189"/>
    </reaction>
</comment>
<dbReference type="GO" id="GO:0005525">
    <property type="term" value="F:GTP binding"/>
    <property type="evidence" value="ECO:0007669"/>
    <property type="project" value="UniProtKB-UniRule"/>
</dbReference>
<dbReference type="Proteomes" id="UP000586976">
    <property type="component" value="Unassembled WGS sequence"/>
</dbReference>
<dbReference type="FunFam" id="3.30.70.240:FF:000002">
    <property type="entry name" value="GTP-binding protein TypA"/>
    <property type="match status" value="1"/>
</dbReference>
<dbReference type="InterPro" id="IPR009000">
    <property type="entry name" value="Transl_B-barrel_sf"/>
</dbReference>
<sequence length="635" mass="69273">MATRHDIRNVAIVAHVDHGKTTLVDGMLKQAGAFAAHAAENLDDRMMDSNDLEREKGITILAKNTAVKYHPKDGGEVITINIIDTPGHADFGGEVERGLSMVDGVVLLVDASEGPLPQTRFVLRKALAARLPVILCINKTDRPDSRIDEVVNETYDLFLDLDADEDQIEFPIVYACARDGVASLTKPEDGTVPADSDSLEPFFSTILDTIPAPSYDEEAPLQAHVTNLDADNFLGRIALLRVAQGELKKGQTVAWIKRDGTVQNVRISELLMTEALTRKPAEKAGPGDICAVAGIADIMIGETLADPENPVALPLITVDEPAISMTIGTNTSPLVGRGGTGKGADNKAAVKDRKVTARQVKDRLDRELIGNVSLRVLDTERPDAWEVQGRGELALAILVEQMRREGFELTIGKPQVVTKEVDGKVYEPVERMTIDVPEEHMGAVTQLMGVRKGRMDNMSNHGSGWVRMEFVVPSRGLIGFRTEFLTSTRGTGIAHSIHEGHEPWFGTLQTRNNGSLVADRSGAVTAFAMTNLQERGVLFVEPGTEVYEGMIVGENSRSDDMDVNITKEKKLTNMRSSTADVAESIVPPRKLSLEQSLEFCRDDECVEVTPEAVRIRKVNLDARDRARAASRAKHA</sequence>
<dbReference type="FunFam" id="3.40.50.300:FF:000463">
    <property type="entry name" value="GTP-binding protein TypA"/>
    <property type="match status" value="1"/>
</dbReference>
<dbReference type="InterPro" id="IPR004161">
    <property type="entry name" value="EFTu-like_2"/>
</dbReference>
<dbReference type="GO" id="GO:0043022">
    <property type="term" value="F:ribosome binding"/>
    <property type="evidence" value="ECO:0007669"/>
    <property type="project" value="UniProtKB-UniRule"/>
</dbReference>
<keyword evidence="2 3" id="KW-0342">GTP-binding</keyword>
<dbReference type="InterPro" id="IPR031157">
    <property type="entry name" value="G_TR_CS"/>
</dbReference>
<comment type="function">
    <text evidence="3">A 50S ribosomal subunit assembly protein with GTPase activity, required for 50S subunit assembly at low temperatures, may also play a role in translation. Binds GTP and analogs. Binds the 70S ribosome between the 30S and 50S subunits, in a similar position as ribosome-bound EF-G; it contacts a number of ribosomal proteins, both rRNAs and the A-site tRNA.</text>
</comment>
<reference evidence="5 6" key="1">
    <citation type="submission" date="2020-07" db="EMBL/GenBank/DDBJ databases">
        <title>Streptomyces isolated from Indian soil.</title>
        <authorList>
            <person name="Mandal S."/>
            <person name="Maiti P.K."/>
        </authorList>
    </citation>
    <scope>NUCLEOTIDE SEQUENCE [LARGE SCALE GENOMIC DNA]</scope>
    <source>
        <strain evidence="5 6">PSKA54</strain>
    </source>
</reference>
<dbReference type="PROSITE" id="PS00301">
    <property type="entry name" value="G_TR_1"/>
    <property type="match status" value="1"/>
</dbReference>
<evidence type="ECO:0000313" key="5">
    <source>
        <dbReference type="EMBL" id="MBA4866345.1"/>
    </source>
</evidence>
<keyword evidence="3" id="KW-0699">rRNA-binding</keyword>
<dbReference type="InterPro" id="IPR027417">
    <property type="entry name" value="P-loop_NTPase"/>
</dbReference>
<dbReference type="GO" id="GO:0000027">
    <property type="term" value="P:ribosomal large subunit assembly"/>
    <property type="evidence" value="ECO:0007669"/>
    <property type="project" value="UniProtKB-UniRule"/>
</dbReference>
<dbReference type="Gene3D" id="2.40.50.250">
    <property type="entry name" value="bipa protein"/>
    <property type="match status" value="1"/>
</dbReference>
<dbReference type="Pfam" id="PF03144">
    <property type="entry name" value="GTP_EFTU_D2"/>
    <property type="match status" value="1"/>
</dbReference>
<dbReference type="GO" id="GO:0000049">
    <property type="term" value="F:tRNA binding"/>
    <property type="evidence" value="ECO:0007669"/>
    <property type="project" value="UniProtKB-KW"/>
</dbReference>
<keyword evidence="6" id="KW-1185">Reference proteome</keyword>
<comment type="subunit">
    <text evidence="3">Monomer.</text>
</comment>
<comment type="caution">
    <text evidence="5">The sequence shown here is derived from an EMBL/GenBank/DDBJ whole genome shotgun (WGS) entry which is preliminary data.</text>
</comment>
<comment type="similarity">
    <text evidence="3">Belongs to the TRAFAC class translation factor GTPase superfamily. Classic translation factor GTPase family. BipA subfamily.</text>
</comment>
<dbReference type="NCBIfam" id="TIGR01394">
    <property type="entry name" value="TypA_BipA"/>
    <property type="match status" value="1"/>
</dbReference>
<dbReference type="InterPro" id="IPR047042">
    <property type="entry name" value="BipA_II"/>
</dbReference>
<dbReference type="HAMAP" id="MF_00849">
    <property type="entry name" value="BipA"/>
    <property type="match status" value="1"/>
</dbReference>
<dbReference type="SMART" id="SM00838">
    <property type="entry name" value="EFG_C"/>
    <property type="match status" value="1"/>
</dbReference>
<keyword evidence="3" id="KW-0820">tRNA-binding</keyword>
<dbReference type="InterPro" id="IPR035647">
    <property type="entry name" value="EFG_III/V"/>
</dbReference>
<dbReference type="InterPro" id="IPR005225">
    <property type="entry name" value="Small_GTP-bd"/>
</dbReference>
<dbReference type="CDD" id="cd01891">
    <property type="entry name" value="TypA_BipA"/>
    <property type="match status" value="1"/>
</dbReference>
<protein>
    <recommendedName>
        <fullName evidence="3">Large ribosomal subunit assembly factor BipA</fullName>
        <ecNumber evidence="3">3.6.5.-</ecNumber>
    </recommendedName>
    <alternativeName>
        <fullName evidence="3">GTP-binding protein BipA</fullName>
    </alternativeName>
</protein>
<dbReference type="SUPFAM" id="SSF50447">
    <property type="entry name" value="Translation proteins"/>
    <property type="match status" value="1"/>
</dbReference>
<keyword evidence="3" id="KW-0694">RNA-binding</keyword>
<dbReference type="InterPro" id="IPR000640">
    <property type="entry name" value="EFG_V-like"/>
</dbReference>
<dbReference type="NCBIfam" id="TIGR00231">
    <property type="entry name" value="small_GTP"/>
    <property type="match status" value="1"/>
</dbReference>
<comment type="subcellular location">
    <subcellularLocation>
        <location evidence="3">Cytoplasm</location>
    </subcellularLocation>
    <text evidence="3">Binds to ribosomes.</text>
</comment>
<name>A0A7W2D7S0_9ACTN</name>
<dbReference type="InterPro" id="IPR042116">
    <property type="entry name" value="TypA/BipA_C"/>
</dbReference>
<keyword evidence="3" id="KW-0378">Hydrolase</keyword>
<dbReference type="Gene3D" id="3.30.70.870">
    <property type="entry name" value="Elongation Factor G (Translational Gtpase), domain 3"/>
    <property type="match status" value="1"/>
</dbReference>
<dbReference type="InterPro" id="IPR006298">
    <property type="entry name" value="BipA"/>
</dbReference>
<keyword evidence="3" id="KW-0963">Cytoplasm</keyword>
<dbReference type="AlphaFoldDB" id="A0A7W2D7S0"/>